<reference evidence="1 2" key="1">
    <citation type="journal article" date="2015" name="Proc. Natl. Acad. Sci. U.S.A.">
        <title>The resurrection genome of Boea hygrometrica: A blueprint for survival of dehydration.</title>
        <authorList>
            <person name="Xiao L."/>
            <person name="Yang G."/>
            <person name="Zhang L."/>
            <person name="Yang X."/>
            <person name="Zhao S."/>
            <person name="Ji Z."/>
            <person name="Zhou Q."/>
            <person name="Hu M."/>
            <person name="Wang Y."/>
            <person name="Chen M."/>
            <person name="Xu Y."/>
            <person name="Jin H."/>
            <person name="Xiao X."/>
            <person name="Hu G."/>
            <person name="Bao F."/>
            <person name="Hu Y."/>
            <person name="Wan P."/>
            <person name="Li L."/>
            <person name="Deng X."/>
            <person name="Kuang T."/>
            <person name="Xiang C."/>
            <person name="Zhu J.K."/>
            <person name="Oliver M.J."/>
            <person name="He Y."/>
        </authorList>
    </citation>
    <scope>NUCLEOTIDE SEQUENCE [LARGE SCALE GENOMIC DNA]</scope>
    <source>
        <strain evidence="2">cv. XS01</strain>
    </source>
</reference>
<evidence type="ECO:0000313" key="2">
    <source>
        <dbReference type="Proteomes" id="UP000250235"/>
    </source>
</evidence>
<keyword evidence="2" id="KW-1185">Reference proteome</keyword>
<protein>
    <submittedName>
        <fullName evidence="1">Premnaspirodiene oxygenase-like</fullName>
    </submittedName>
</protein>
<gene>
    <name evidence="1" type="ORF">F511_32425</name>
</gene>
<sequence>MLAAVYALRIVYVSMLNIASVAYTHLSLELRSVVARACLLLCVYQDAVEAERVTPVPHLPAGIYLTKTSTQVSQLTAENMHCDAQFSANNSGPAAHSQATRRLLIYTTSKKSAQLKLKAHGRSFKIRPACLFTVYSSAYSSERTFTQLSHPTAHALQTMLSADYSYSDIRAAQTFSLLRKLSINVAAAPCTGCTTRWPTVMAGRATACANCWRIARLRRSSHGSARPCAARDVGCDRRRAATARRRLWWRCDD</sequence>
<proteinExistence type="predicted"/>
<organism evidence="1 2">
    <name type="scientific">Dorcoceras hygrometricum</name>
    <dbReference type="NCBI Taxonomy" id="472368"/>
    <lineage>
        <taxon>Eukaryota</taxon>
        <taxon>Viridiplantae</taxon>
        <taxon>Streptophyta</taxon>
        <taxon>Embryophyta</taxon>
        <taxon>Tracheophyta</taxon>
        <taxon>Spermatophyta</taxon>
        <taxon>Magnoliopsida</taxon>
        <taxon>eudicotyledons</taxon>
        <taxon>Gunneridae</taxon>
        <taxon>Pentapetalae</taxon>
        <taxon>asterids</taxon>
        <taxon>lamiids</taxon>
        <taxon>Lamiales</taxon>
        <taxon>Gesneriaceae</taxon>
        <taxon>Didymocarpoideae</taxon>
        <taxon>Trichosporeae</taxon>
        <taxon>Loxocarpinae</taxon>
        <taxon>Dorcoceras</taxon>
    </lineage>
</organism>
<evidence type="ECO:0000313" key="1">
    <source>
        <dbReference type="EMBL" id="KZV28081.1"/>
    </source>
</evidence>
<accession>A0A2Z7B2F4</accession>
<dbReference type="Proteomes" id="UP000250235">
    <property type="component" value="Unassembled WGS sequence"/>
</dbReference>
<dbReference type="EMBL" id="KV010187">
    <property type="protein sequence ID" value="KZV28081.1"/>
    <property type="molecule type" value="Genomic_DNA"/>
</dbReference>
<name>A0A2Z7B2F4_9LAMI</name>
<dbReference type="AlphaFoldDB" id="A0A2Z7B2F4"/>